<dbReference type="PANTHER" id="PTHR31689">
    <property type="entry name" value="DIAMINOPIMELATE EPIMERASE, CHLOROPLASTIC"/>
    <property type="match status" value="1"/>
</dbReference>
<sequence>MKIKFWKMHGARNDFVLCDNRDGGFPVDDRGFIARIAERHSGIGAEGVILIEKSDRSDFYMHFFNPDGGEAEMCGNGARCAARLAFELGVSDRQMTIETAAGQIRAQVLKRGVRIWMTAPVGWNLNGSLDLDGRMLTYGFVNSGVPHAVMRTGDVQDVDVVGIGSAVRRHRDFAPEGANVNFMQIMPEGDILVRTYERGVEAETMACGTGVTACALVAAKNGWAELPVLVHTRSGDMLVVDGELTEDGARDVTLTGPSEHVFEGTIHYGEE</sequence>
<feature type="site" description="Could be important to modulate the pK values of the two catalytic cysteine residues" evidence="8">
    <location>
        <position position="147"/>
    </location>
</feature>
<feature type="binding site" evidence="8">
    <location>
        <position position="179"/>
    </location>
    <ligand>
        <name>substrate</name>
    </ligand>
</feature>
<dbReference type="EMBL" id="CP047593">
    <property type="protein sequence ID" value="QHI69967.1"/>
    <property type="molecule type" value="Genomic_DNA"/>
</dbReference>
<evidence type="ECO:0000256" key="9">
    <source>
        <dbReference type="PROSITE-ProRule" id="PRU10125"/>
    </source>
</evidence>
<keyword evidence="8" id="KW-0963">Cytoplasm</keyword>
<evidence type="ECO:0000256" key="5">
    <source>
        <dbReference type="ARBA" id="ARBA00023154"/>
    </source>
</evidence>
<feature type="active site" description="Proton donor" evidence="8">
    <location>
        <position position="74"/>
    </location>
</feature>
<keyword evidence="11" id="KW-1185">Reference proteome</keyword>
<evidence type="ECO:0000313" key="10">
    <source>
        <dbReference type="EMBL" id="QHI69967.1"/>
    </source>
</evidence>
<dbReference type="PROSITE" id="PS01326">
    <property type="entry name" value="DAP_EPIMERASE"/>
    <property type="match status" value="1"/>
</dbReference>
<dbReference type="NCBIfam" id="TIGR00652">
    <property type="entry name" value="DapF"/>
    <property type="match status" value="1"/>
</dbReference>
<dbReference type="Pfam" id="PF01678">
    <property type="entry name" value="DAP_epimerase"/>
    <property type="match status" value="2"/>
</dbReference>
<proteinExistence type="inferred from homology"/>
<comment type="catalytic activity">
    <reaction evidence="7 8">
        <text>(2S,6S)-2,6-diaminopimelate = meso-2,6-diaminopimelate</text>
        <dbReference type="Rhea" id="RHEA:15393"/>
        <dbReference type="ChEBI" id="CHEBI:57609"/>
        <dbReference type="ChEBI" id="CHEBI:57791"/>
        <dbReference type="EC" id="5.1.1.7"/>
    </reaction>
</comment>
<comment type="subunit">
    <text evidence="8">Homodimer.</text>
</comment>
<feature type="site" description="Could be important to modulate the pK values of the two catalytic cysteine residues" evidence="8">
    <location>
        <position position="197"/>
    </location>
</feature>
<comment type="function">
    <text evidence="8">Catalyzes the stereoinversion of LL-2,6-diaminopimelate (L,L-DAP) to meso-diaminopimelate (meso-DAP), a precursor of L-lysine and an essential component of the bacterial peptidoglycan.</text>
</comment>
<dbReference type="InterPro" id="IPR001653">
    <property type="entry name" value="DAP_epimerase_DapF"/>
</dbReference>
<feature type="binding site" evidence="8">
    <location>
        <begin position="208"/>
        <end position="209"/>
    </location>
    <ligand>
        <name>substrate</name>
    </ligand>
</feature>
<dbReference type="PANTHER" id="PTHR31689:SF0">
    <property type="entry name" value="DIAMINOPIMELATE EPIMERASE"/>
    <property type="match status" value="1"/>
</dbReference>
<evidence type="ECO:0000256" key="4">
    <source>
        <dbReference type="ARBA" id="ARBA00022605"/>
    </source>
</evidence>
<dbReference type="KEGG" id="taer:GT409_11060"/>
<feature type="binding site" evidence="8">
    <location>
        <position position="13"/>
    </location>
    <ligand>
        <name>substrate</name>
    </ligand>
</feature>
<comment type="subcellular location">
    <subcellularLocation>
        <location evidence="8">Cytoplasm</location>
    </subcellularLocation>
</comment>
<evidence type="ECO:0000313" key="11">
    <source>
        <dbReference type="Proteomes" id="UP000464954"/>
    </source>
</evidence>
<dbReference type="Proteomes" id="UP000464954">
    <property type="component" value="Chromosome"/>
</dbReference>
<dbReference type="SUPFAM" id="SSF54506">
    <property type="entry name" value="Diaminopimelate epimerase-like"/>
    <property type="match status" value="2"/>
</dbReference>
<dbReference type="RefSeq" id="WP_160629148.1">
    <property type="nucleotide sequence ID" value="NZ_CP047593.1"/>
</dbReference>
<dbReference type="EC" id="5.1.1.7" evidence="3 8"/>
<dbReference type="HAMAP" id="MF_00197">
    <property type="entry name" value="DAP_epimerase"/>
    <property type="match status" value="1"/>
</dbReference>
<feature type="binding site" evidence="8">
    <location>
        <position position="65"/>
    </location>
    <ligand>
        <name>substrate</name>
    </ligand>
</feature>
<feature type="binding site" evidence="8">
    <location>
        <begin position="75"/>
        <end position="76"/>
    </location>
    <ligand>
        <name>substrate</name>
    </ligand>
</feature>
<evidence type="ECO:0000256" key="1">
    <source>
        <dbReference type="ARBA" id="ARBA00005196"/>
    </source>
</evidence>
<protein>
    <recommendedName>
        <fullName evidence="3 8">Diaminopimelate epimerase</fullName>
        <shortName evidence="8">DAP epimerase</shortName>
        <ecNumber evidence="3 8">5.1.1.7</ecNumber>
    </recommendedName>
    <alternativeName>
        <fullName evidence="8">PLP-independent amino acid racemase</fullName>
    </alternativeName>
</protein>
<evidence type="ECO:0000256" key="2">
    <source>
        <dbReference type="ARBA" id="ARBA00010219"/>
    </source>
</evidence>
<organism evidence="10 11">
    <name type="scientific">Tichowtungia aerotolerans</name>
    <dbReference type="NCBI Taxonomy" id="2697043"/>
    <lineage>
        <taxon>Bacteria</taxon>
        <taxon>Pseudomonadati</taxon>
        <taxon>Kiritimatiellota</taxon>
        <taxon>Tichowtungiia</taxon>
        <taxon>Tichowtungiales</taxon>
        <taxon>Tichowtungiaceae</taxon>
        <taxon>Tichowtungia</taxon>
    </lineage>
</organism>
<keyword evidence="5 8" id="KW-0457">Lysine biosynthesis</keyword>
<keyword evidence="6 8" id="KW-0413">Isomerase</keyword>
<feature type="active site" evidence="9">
    <location>
        <position position="74"/>
    </location>
</feature>
<reference evidence="10 11" key="1">
    <citation type="submission" date="2020-01" db="EMBL/GenBank/DDBJ databases">
        <title>Ponticoccus aerotolerans gen. nov., sp. nov., an anaerobic bacterium and proposal of Ponticoccusceae fam. nov., Ponticoccusles ord. nov. and Ponticoccuse classis nov. in the phylum Kiritimatiellaeota.</title>
        <authorList>
            <person name="Zhou L.Y."/>
            <person name="Du Z.J."/>
        </authorList>
    </citation>
    <scope>NUCLEOTIDE SEQUENCE [LARGE SCALE GENOMIC DNA]</scope>
    <source>
        <strain evidence="10 11">S-5007</strain>
    </source>
</reference>
<feature type="binding site" evidence="8">
    <location>
        <begin position="197"/>
        <end position="198"/>
    </location>
    <ligand>
        <name>substrate</name>
    </ligand>
</feature>
<feature type="active site" description="Proton acceptor" evidence="8">
    <location>
        <position position="207"/>
    </location>
</feature>
<evidence type="ECO:0000256" key="7">
    <source>
        <dbReference type="ARBA" id="ARBA00051712"/>
    </source>
</evidence>
<gene>
    <name evidence="8" type="primary">dapF</name>
    <name evidence="10" type="ORF">GT409_11060</name>
</gene>
<evidence type="ECO:0000256" key="8">
    <source>
        <dbReference type="HAMAP-Rule" id="MF_00197"/>
    </source>
</evidence>
<comment type="pathway">
    <text evidence="1 8">Amino-acid biosynthesis; L-lysine biosynthesis via DAP pathway; DL-2,6-diaminopimelate from LL-2,6-diaminopimelate: step 1/1.</text>
</comment>
<dbReference type="UniPathway" id="UPA00034">
    <property type="reaction ID" value="UER00025"/>
</dbReference>
<evidence type="ECO:0000256" key="3">
    <source>
        <dbReference type="ARBA" id="ARBA00013080"/>
    </source>
</evidence>
<accession>A0A6P1M7W5</accession>
<name>A0A6P1M7W5_9BACT</name>
<comment type="similarity">
    <text evidence="2 8">Belongs to the diaminopimelate epimerase family.</text>
</comment>
<dbReference type="GO" id="GO:0005829">
    <property type="term" value="C:cytosol"/>
    <property type="evidence" value="ECO:0007669"/>
    <property type="project" value="TreeGrafter"/>
</dbReference>
<dbReference type="InterPro" id="IPR018510">
    <property type="entry name" value="DAP_epimerase_AS"/>
</dbReference>
<keyword evidence="4 8" id="KW-0028">Amino-acid biosynthesis</keyword>
<dbReference type="GO" id="GO:0009089">
    <property type="term" value="P:lysine biosynthetic process via diaminopimelate"/>
    <property type="evidence" value="ECO:0007669"/>
    <property type="project" value="UniProtKB-UniRule"/>
</dbReference>
<dbReference type="Gene3D" id="3.10.310.10">
    <property type="entry name" value="Diaminopimelate Epimerase, Chain A, domain 1"/>
    <property type="match status" value="2"/>
</dbReference>
<evidence type="ECO:0000256" key="6">
    <source>
        <dbReference type="ARBA" id="ARBA00023235"/>
    </source>
</evidence>
<dbReference type="GO" id="GO:0008837">
    <property type="term" value="F:diaminopimelate epimerase activity"/>
    <property type="evidence" value="ECO:0007669"/>
    <property type="project" value="UniProtKB-UniRule"/>
</dbReference>
<dbReference type="AlphaFoldDB" id="A0A6P1M7W5"/>
<comment type="caution">
    <text evidence="8">Lacks conserved residue(s) required for the propagation of feature annotation.</text>
</comment>